<keyword evidence="10" id="KW-1185">Reference proteome</keyword>
<feature type="transmembrane region" description="Helical" evidence="7">
    <location>
        <begin position="147"/>
        <end position="170"/>
    </location>
</feature>
<feature type="transmembrane region" description="Helical" evidence="7">
    <location>
        <begin position="212"/>
        <end position="231"/>
    </location>
</feature>
<dbReference type="PANTHER" id="PTHR32468">
    <property type="entry name" value="CATION/H + ANTIPORTER"/>
    <property type="match status" value="1"/>
</dbReference>
<keyword evidence="4 7" id="KW-1133">Transmembrane helix</keyword>
<dbReference type="RefSeq" id="WP_344271686.1">
    <property type="nucleotide sequence ID" value="NZ_BAAAMR010000047.1"/>
</dbReference>
<dbReference type="InterPro" id="IPR050794">
    <property type="entry name" value="CPA2_transporter"/>
</dbReference>
<sequence length="441" mass="44885">MPLAASPVPPVPPHQLLVFLLQVFLLLGLALLLGRGAARVGMPALVGELLVGLLLGPSLLGHLAPDLSGWLLPQRPEQMHMLDAFGQIGVLLLVGITGGRLDLGMVRRRGRTAVQISVTGLAVPLALGIGTGYLVPGSLLPATADRTVFALFLGVAMCVSAIPVIAKTLTDMNLLHRNIGQLTLAAGIVDDIVGWLLLSIVSALAVSHLDGGRLGLSLLYLAAVVAFAALPGRPLVRWVMGRAAAAGPGVTVAAATALMLGGAAATQAMGLEAIFGSFVMGIVIGTCGAVGPAALAPLRTVVLGVLAPVFFATVGLRVDLTALARPQVLATGTAVLLVAVLGKFGGAYLGARLGRLGRWEALALGAGMNARGVIEVVVAMAGLSLGVLSAETFTIVILVAVATSLMAPPILRLAMGRVEHTAEERLREIDLLGPGTGERVG</sequence>
<proteinExistence type="predicted"/>
<dbReference type="Gene3D" id="1.20.1530.20">
    <property type="match status" value="1"/>
</dbReference>
<feature type="transmembrane region" description="Helical" evidence="7">
    <location>
        <begin position="16"/>
        <end position="33"/>
    </location>
</feature>
<evidence type="ECO:0000256" key="2">
    <source>
        <dbReference type="ARBA" id="ARBA00022448"/>
    </source>
</evidence>
<feature type="transmembrane region" description="Helical" evidence="7">
    <location>
        <begin position="45"/>
        <end position="64"/>
    </location>
</feature>
<keyword evidence="5" id="KW-0406">Ion transport</keyword>
<dbReference type="InterPro" id="IPR038770">
    <property type="entry name" value="Na+/solute_symporter_sf"/>
</dbReference>
<comment type="caution">
    <text evidence="9">The sequence shown here is derived from an EMBL/GenBank/DDBJ whole genome shotgun (WGS) entry which is preliminary data.</text>
</comment>
<feature type="transmembrane region" description="Helical" evidence="7">
    <location>
        <begin position="361"/>
        <end position="387"/>
    </location>
</feature>
<keyword evidence="3 7" id="KW-0812">Transmembrane</keyword>
<dbReference type="Pfam" id="PF00999">
    <property type="entry name" value="Na_H_Exchanger"/>
    <property type="match status" value="1"/>
</dbReference>
<keyword evidence="2" id="KW-0813">Transport</keyword>
<feature type="domain" description="Cation/H+ exchanger transmembrane" evidence="8">
    <location>
        <begin position="31"/>
        <end position="411"/>
    </location>
</feature>
<accession>A0ABP5LI94</accession>
<evidence type="ECO:0000313" key="9">
    <source>
        <dbReference type="EMBL" id="GAA2147771.1"/>
    </source>
</evidence>
<gene>
    <name evidence="9" type="ORF">GCM10009727_50190</name>
</gene>
<evidence type="ECO:0000256" key="1">
    <source>
        <dbReference type="ARBA" id="ARBA00004141"/>
    </source>
</evidence>
<feature type="transmembrane region" description="Helical" evidence="7">
    <location>
        <begin position="271"/>
        <end position="291"/>
    </location>
</feature>
<dbReference type="Proteomes" id="UP001501020">
    <property type="component" value="Unassembled WGS sequence"/>
</dbReference>
<feature type="transmembrane region" description="Helical" evidence="7">
    <location>
        <begin position="113"/>
        <end position="135"/>
    </location>
</feature>
<evidence type="ECO:0000256" key="3">
    <source>
        <dbReference type="ARBA" id="ARBA00022692"/>
    </source>
</evidence>
<evidence type="ECO:0000256" key="6">
    <source>
        <dbReference type="ARBA" id="ARBA00023136"/>
    </source>
</evidence>
<organism evidence="9 10">
    <name type="scientific">Actinomadura napierensis</name>
    <dbReference type="NCBI Taxonomy" id="267854"/>
    <lineage>
        <taxon>Bacteria</taxon>
        <taxon>Bacillati</taxon>
        <taxon>Actinomycetota</taxon>
        <taxon>Actinomycetes</taxon>
        <taxon>Streptosporangiales</taxon>
        <taxon>Thermomonosporaceae</taxon>
        <taxon>Actinomadura</taxon>
    </lineage>
</organism>
<feature type="transmembrane region" description="Helical" evidence="7">
    <location>
        <begin position="328"/>
        <end position="349"/>
    </location>
</feature>
<feature type="transmembrane region" description="Helical" evidence="7">
    <location>
        <begin position="393"/>
        <end position="411"/>
    </location>
</feature>
<keyword evidence="6 7" id="KW-0472">Membrane</keyword>
<evidence type="ECO:0000256" key="7">
    <source>
        <dbReference type="SAM" id="Phobius"/>
    </source>
</evidence>
<evidence type="ECO:0000313" key="10">
    <source>
        <dbReference type="Proteomes" id="UP001501020"/>
    </source>
</evidence>
<feature type="transmembrane region" description="Helical" evidence="7">
    <location>
        <begin position="243"/>
        <end position="265"/>
    </location>
</feature>
<protein>
    <recommendedName>
        <fullName evidence="8">Cation/H+ exchanger transmembrane domain-containing protein</fullName>
    </recommendedName>
</protein>
<comment type="subcellular location">
    <subcellularLocation>
        <location evidence="1">Membrane</location>
        <topology evidence="1">Multi-pass membrane protein</topology>
    </subcellularLocation>
</comment>
<evidence type="ECO:0000256" key="5">
    <source>
        <dbReference type="ARBA" id="ARBA00023065"/>
    </source>
</evidence>
<feature type="transmembrane region" description="Helical" evidence="7">
    <location>
        <begin position="298"/>
        <end position="316"/>
    </location>
</feature>
<evidence type="ECO:0000256" key="4">
    <source>
        <dbReference type="ARBA" id="ARBA00022989"/>
    </source>
</evidence>
<feature type="transmembrane region" description="Helical" evidence="7">
    <location>
        <begin position="182"/>
        <end position="206"/>
    </location>
</feature>
<evidence type="ECO:0000259" key="8">
    <source>
        <dbReference type="Pfam" id="PF00999"/>
    </source>
</evidence>
<dbReference type="InterPro" id="IPR006153">
    <property type="entry name" value="Cation/H_exchanger_TM"/>
</dbReference>
<dbReference type="PANTHER" id="PTHR32468:SF0">
    <property type="entry name" value="K(+)_H(+) ANTIPORTER 1"/>
    <property type="match status" value="1"/>
</dbReference>
<feature type="transmembrane region" description="Helical" evidence="7">
    <location>
        <begin position="84"/>
        <end position="101"/>
    </location>
</feature>
<reference evidence="10" key="1">
    <citation type="journal article" date="2019" name="Int. J. Syst. Evol. Microbiol.">
        <title>The Global Catalogue of Microorganisms (GCM) 10K type strain sequencing project: providing services to taxonomists for standard genome sequencing and annotation.</title>
        <authorList>
            <consortium name="The Broad Institute Genomics Platform"/>
            <consortium name="The Broad Institute Genome Sequencing Center for Infectious Disease"/>
            <person name="Wu L."/>
            <person name="Ma J."/>
        </authorList>
    </citation>
    <scope>NUCLEOTIDE SEQUENCE [LARGE SCALE GENOMIC DNA]</scope>
    <source>
        <strain evidence="10">JCM 13850</strain>
    </source>
</reference>
<dbReference type="EMBL" id="BAAAMR010000047">
    <property type="protein sequence ID" value="GAA2147771.1"/>
    <property type="molecule type" value="Genomic_DNA"/>
</dbReference>
<name>A0ABP5LI94_9ACTN</name>